<feature type="compositionally biased region" description="Gly residues" evidence="1">
    <location>
        <begin position="1"/>
        <end position="12"/>
    </location>
</feature>
<dbReference type="EMBL" id="HBFA01014915">
    <property type="protein sequence ID" value="CAD8664125.1"/>
    <property type="molecule type" value="Transcribed_RNA"/>
</dbReference>
<gene>
    <name evidence="2" type="ORF">POBO1169_LOCUS7702</name>
</gene>
<dbReference type="CDD" id="cd00293">
    <property type="entry name" value="USP-like"/>
    <property type="match status" value="1"/>
</dbReference>
<evidence type="ECO:0000313" key="2">
    <source>
        <dbReference type="EMBL" id="CAD8664125.1"/>
    </source>
</evidence>
<protein>
    <submittedName>
        <fullName evidence="2">Uncharacterized protein</fullName>
    </submittedName>
</protein>
<proteinExistence type="predicted"/>
<dbReference type="Gene3D" id="3.40.50.12370">
    <property type="match status" value="1"/>
</dbReference>
<feature type="region of interest" description="Disordered" evidence="1">
    <location>
        <begin position="199"/>
        <end position="256"/>
    </location>
</feature>
<feature type="compositionally biased region" description="Polar residues" evidence="1">
    <location>
        <begin position="235"/>
        <end position="247"/>
    </location>
</feature>
<feature type="region of interest" description="Disordered" evidence="1">
    <location>
        <begin position="1"/>
        <end position="21"/>
    </location>
</feature>
<feature type="compositionally biased region" description="Basic residues" evidence="1">
    <location>
        <begin position="207"/>
        <end position="218"/>
    </location>
</feature>
<accession>A0A7S0N9M8</accession>
<dbReference type="AlphaFoldDB" id="A0A7S0N9M8"/>
<reference evidence="2" key="1">
    <citation type="submission" date="2021-01" db="EMBL/GenBank/DDBJ databases">
        <authorList>
            <person name="Corre E."/>
            <person name="Pelletier E."/>
            <person name="Niang G."/>
            <person name="Scheremetjew M."/>
            <person name="Finn R."/>
            <person name="Kale V."/>
            <person name="Holt S."/>
            <person name="Cochrane G."/>
            <person name="Meng A."/>
            <person name="Brown T."/>
            <person name="Cohen L."/>
        </authorList>
    </citation>
    <scope>NUCLEOTIDE SEQUENCE</scope>
    <source>
        <strain evidence="2">CCMP722</strain>
    </source>
</reference>
<feature type="compositionally biased region" description="Basic and acidic residues" evidence="1">
    <location>
        <begin position="67"/>
        <end position="84"/>
    </location>
</feature>
<organism evidence="2">
    <name type="scientific">Pyramimonas obovata</name>
    <dbReference type="NCBI Taxonomy" id="1411642"/>
    <lineage>
        <taxon>Eukaryota</taxon>
        <taxon>Viridiplantae</taxon>
        <taxon>Chlorophyta</taxon>
        <taxon>Pyramimonadophyceae</taxon>
        <taxon>Pyramimonadales</taxon>
        <taxon>Pyramimonadaceae</taxon>
        <taxon>Pyramimonas</taxon>
        <taxon>Pyramimonas incertae sedis</taxon>
    </lineage>
</organism>
<evidence type="ECO:0000256" key="1">
    <source>
        <dbReference type="SAM" id="MobiDB-lite"/>
    </source>
</evidence>
<feature type="region of interest" description="Disordered" evidence="1">
    <location>
        <begin position="67"/>
        <end position="103"/>
    </location>
</feature>
<name>A0A7S0N9M8_9CHLO</name>
<sequence>MGAGASKGGGSNKGQHVLKRQASLLTEKMGDDRPAVAYEHTSRAAAGINAQGSAEVLTTNAIQKELLDGIEGKKPKKPDPEVKPSFRGRRSRAQIAKNSIKSKKASTPLTWREKVSMAKGDAEKYLKTIQHLKELRGTSFKVDEHVRFLSGVPFKIMDTLPEEDKERYMNKSLEVYAVELKYAKAQAALDALIETRDGKDEALRQSKTAKKGREHLRKGASSIRETKASQARAELNSSTYGMTSRQRGTGKEGGATSQAEGVINLDEKILEARENVAKCFAEHEKAIADASGILGVYCNRANSGRIAGTEWGEPQTFNISNFHKSDLVEAKTYRQRAVDLLKDGQLCVIIHATKALIIDGEMAAPLFNVDPWDLIENHSDSYSLLWGSRLEGLGFGPRQLIQLVQRVSAIAGEEAVRRLKVVLPICSSIISTVMADLVDRGFYGLEQENVILMDQMWFPGYTYCCKSREFVPRGAALETKEPLGSGYTMKMMSFPGSGFCIGADGKRMVIETSVLQHLANQKVTWMTENRVKDMVRMTESVLQMDMLAYTMQLHEAKGIAMSVEVVNCKTEHELRQLGSVVLRNTSKPRSYDIVESVDMSCFQYARPQFEALKKQHESGMKGCTGRVVMNLSAIAAAYKSLDTDVTYSGEDFTDRPVLGMDDGTNTVRVHYRLMAVAAHVKCAALERVGAARNTVVNNFHRVPHDFRELVKVITKQDGDKDFLEQLSALPKSNLNTVTMMVKGIPKRHRVMVCCTENVSSRVAFELVEPFIQRNVDQLILVHFITGMEHAMQATKLLEMFNPTDMFIDVRKEVVLRRSDPHWELTDDIVETAETFEANLVVIGTNALGAGKEKLGSMGLRYLRNGLHCSTLFVNERFVNENHMDEFMEANDVGMALTQNSTEFVDFCVNFFRQGRDQLHLYRCYKATEGLVHDTAPGEANRMVANIKRRILIMANMQCKGKAVEGKPSVVLPSCAEQDGLEFLCLAAPAGIAVSDGIKEIFCKTKCALLLHKEEFDDTQLDGVDMRPS</sequence>